<organism evidence="7 8">
    <name type="scientific">Dulcicalothrix desertica PCC 7102</name>
    <dbReference type="NCBI Taxonomy" id="232991"/>
    <lineage>
        <taxon>Bacteria</taxon>
        <taxon>Bacillati</taxon>
        <taxon>Cyanobacteriota</taxon>
        <taxon>Cyanophyceae</taxon>
        <taxon>Nostocales</taxon>
        <taxon>Calotrichaceae</taxon>
        <taxon>Dulcicalothrix</taxon>
    </lineage>
</organism>
<dbReference type="InterPro" id="IPR035965">
    <property type="entry name" value="PAS-like_dom_sf"/>
</dbReference>
<dbReference type="InterPro" id="IPR000780">
    <property type="entry name" value="CheR_MeTrfase"/>
</dbReference>
<dbReference type="EMBL" id="RSCL01000007">
    <property type="protein sequence ID" value="RUT05974.1"/>
    <property type="molecule type" value="Genomic_DNA"/>
</dbReference>
<dbReference type="SUPFAM" id="SSF47757">
    <property type="entry name" value="Chemotaxis receptor methyltransferase CheR, N-terminal domain"/>
    <property type="match status" value="1"/>
</dbReference>
<protein>
    <recommendedName>
        <fullName evidence="2">protein-glutamate O-methyltransferase</fullName>
        <ecNumber evidence="2">2.1.1.80</ecNumber>
    </recommendedName>
</protein>
<dbReference type="InterPro" id="IPR050903">
    <property type="entry name" value="Bact_Chemotaxis_MeTrfase"/>
</dbReference>
<evidence type="ECO:0000256" key="5">
    <source>
        <dbReference type="ARBA" id="ARBA00022691"/>
    </source>
</evidence>
<dbReference type="Gene3D" id="1.10.155.10">
    <property type="entry name" value="Chemotaxis receptor methyltransferase CheR, N-terminal domain"/>
    <property type="match status" value="1"/>
</dbReference>
<dbReference type="Gene3D" id="3.30.450.20">
    <property type="entry name" value="PAS domain"/>
    <property type="match status" value="1"/>
</dbReference>
<dbReference type="Proteomes" id="UP000271624">
    <property type="component" value="Unassembled WGS sequence"/>
</dbReference>
<proteinExistence type="predicted"/>
<feature type="domain" description="CheR-type methyltransferase" evidence="6">
    <location>
        <begin position="1"/>
        <end position="249"/>
    </location>
</feature>
<dbReference type="EC" id="2.1.1.80" evidence="2"/>
<dbReference type="PANTHER" id="PTHR24422:SF10">
    <property type="entry name" value="CHEMOTAXIS PROTEIN METHYLTRANSFERASE 2"/>
    <property type="match status" value="1"/>
</dbReference>
<evidence type="ECO:0000259" key="6">
    <source>
        <dbReference type="PROSITE" id="PS50123"/>
    </source>
</evidence>
<evidence type="ECO:0000256" key="1">
    <source>
        <dbReference type="ARBA" id="ARBA00001541"/>
    </source>
</evidence>
<dbReference type="InterPro" id="IPR022642">
    <property type="entry name" value="CheR_C"/>
</dbReference>
<evidence type="ECO:0000256" key="4">
    <source>
        <dbReference type="ARBA" id="ARBA00022679"/>
    </source>
</evidence>
<dbReference type="GO" id="GO:0008983">
    <property type="term" value="F:protein-glutamate O-methyltransferase activity"/>
    <property type="evidence" value="ECO:0007669"/>
    <property type="project" value="UniProtKB-EC"/>
</dbReference>
<dbReference type="Gene3D" id="3.40.50.150">
    <property type="entry name" value="Vaccinia Virus protein VP39"/>
    <property type="match status" value="1"/>
</dbReference>
<reference evidence="7" key="1">
    <citation type="submission" date="2018-12" db="EMBL/GenBank/DDBJ databases">
        <authorList>
            <person name="Will S."/>
            <person name="Neumann-Schaal M."/>
            <person name="Henke P."/>
        </authorList>
    </citation>
    <scope>NUCLEOTIDE SEQUENCE</scope>
    <source>
        <strain evidence="7">PCC 7102</strain>
    </source>
</reference>
<keyword evidence="3" id="KW-0489">Methyltransferase</keyword>
<dbReference type="Pfam" id="PF01739">
    <property type="entry name" value="CheR"/>
    <property type="match status" value="1"/>
</dbReference>
<comment type="caution">
    <text evidence="7">The sequence shown here is derived from an EMBL/GenBank/DDBJ whole genome shotgun (WGS) entry which is preliminary data.</text>
</comment>
<dbReference type="SUPFAM" id="SSF55785">
    <property type="entry name" value="PYP-like sensor domain (PAS domain)"/>
    <property type="match status" value="1"/>
</dbReference>
<keyword evidence="4" id="KW-0808">Transferase</keyword>
<gene>
    <name evidence="7" type="ORF">DSM106972_031800</name>
</gene>
<dbReference type="GO" id="GO:0032259">
    <property type="term" value="P:methylation"/>
    <property type="evidence" value="ECO:0007669"/>
    <property type="project" value="UniProtKB-KW"/>
</dbReference>
<evidence type="ECO:0000313" key="7">
    <source>
        <dbReference type="EMBL" id="RUT05974.1"/>
    </source>
</evidence>
<dbReference type="InterPro" id="IPR022641">
    <property type="entry name" value="CheR_N"/>
</dbReference>
<keyword evidence="5" id="KW-0949">S-adenosyl-L-methionine</keyword>
<name>A0A433VIN4_9CYAN</name>
<dbReference type="Pfam" id="PF03705">
    <property type="entry name" value="CheR_N"/>
    <property type="match status" value="1"/>
</dbReference>
<accession>A0A433VIN4</accession>
<dbReference type="PROSITE" id="PS50123">
    <property type="entry name" value="CHER"/>
    <property type="match status" value="1"/>
</dbReference>
<dbReference type="InterPro" id="IPR029063">
    <property type="entry name" value="SAM-dependent_MTases_sf"/>
</dbReference>
<dbReference type="PANTHER" id="PTHR24422">
    <property type="entry name" value="CHEMOTAXIS PROTEIN METHYLTRANSFERASE"/>
    <property type="match status" value="1"/>
</dbReference>
<sequence>MITSIASNPDFETLLDYLKQKCGCDLTFYKRDSLMRRFERRMQDLKIDNYTNYLQYLQGHTEEYTSLLDTILINFSGFFRNRDCWDYLASTIIPQIINNKKPQEKIRVWSAGCAYGQEVYTLLMLLVEALGIEQYLQRVQIFATVVDSAALKLARKGSYSQDEVVGIPIELLSKYFEKNEKRYIFDSKLRSTIVFGRHNLAVDAPMSKIDLLMCRNVLIYFHFKTQAAVFVRFHFAITDKGFLFLGNAENSTNKKIFIPVSLKHRIFAKGEKLTLEDHLLIRTQTSRTKVLDPLNIQVFVWQRAFEKSPFAQLAINLKGCLILANDQANALFSLTDGDLGAKLQNLQIGQIIKSSTLLKQLWDEHRALYLQNIEWVTEIGITYLDIHIKPVFNASGKLLGANLTFVDITHYKQPA</sequence>
<dbReference type="RefSeq" id="WP_186538411.1">
    <property type="nucleotide sequence ID" value="NZ_RSCL01000007.1"/>
</dbReference>
<reference evidence="7" key="2">
    <citation type="journal article" date="2019" name="Genome Biol. Evol.">
        <title>Day and night: Metabolic profiles and evolutionary relationships of six axenic non-marine cyanobacteria.</title>
        <authorList>
            <person name="Will S.E."/>
            <person name="Henke P."/>
            <person name="Boedeker C."/>
            <person name="Huang S."/>
            <person name="Brinkmann H."/>
            <person name="Rohde M."/>
            <person name="Jarek M."/>
            <person name="Friedl T."/>
            <person name="Seufert S."/>
            <person name="Schumacher M."/>
            <person name="Overmann J."/>
            <person name="Neumann-Schaal M."/>
            <person name="Petersen J."/>
        </authorList>
    </citation>
    <scope>NUCLEOTIDE SEQUENCE [LARGE SCALE GENOMIC DNA]</scope>
    <source>
        <strain evidence="7">PCC 7102</strain>
    </source>
</reference>
<dbReference type="InterPro" id="IPR036804">
    <property type="entry name" value="CheR_N_sf"/>
</dbReference>
<evidence type="ECO:0000313" key="8">
    <source>
        <dbReference type="Proteomes" id="UP000271624"/>
    </source>
</evidence>
<evidence type="ECO:0000256" key="3">
    <source>
        <dbReference type="ARBA" id="ARBA00022603"/>
    </source>
</evidence>
<dbReference type="Pfam" id="PF13596">
    <property type="entry name" value="PAS_10"/>
    <property type="match status" value="1"/>
</dbReference>
<comment type="catalytic activity">
    <reaction evidence="1">
        <text>L-glutamyl-[protein] + S-adenosyl-L-methionine = [protein]-L-glutamate 5-O-methyl ester + S-adenosyl-L-homocysteine</text>
        <dbReference type="Rhea" id="RHEA:24452"/>
        <dbReference type="Rhea" id="RHEA-COMP:10208"/>
        <dbReference type="Rhea" id="RHEA-COMP:10311"/>
        <dbReference type="ChEBI" id="CHEBI:29973"/>
        <dbReference type="ChEBI" id="CHEBI:57856"/>
        <dbReference type="ChEBI" id="CHEBI:59789"/>
        <dbReference type="ChEBI" id="CHEBI:82795"/>
        <dbReference type="EC" id="2.1.1.80"/>
    </reaction>
</comment>
<dbReference type="AlphaFoldDB" id="A0A433VIN4"/>
<dbReference type="SMART" id="SM00138">
    <property type="entry name" value="MeTrc"/>
    <property type="match status" value="1"/>
</dbReference>
<dbReference type="SUPFAM" id="SSF53335">
    <property type="entry name" value="S-adenosyl-L-methionine-dependent methyltransferases"/>
    <property type="match status" value="1"/>
</dbReference>
<keyword evidence="8" id="KW-1185">Reference proteome</keyword>
<dbReference type="PRINTS" id="PR00996">
    <property type="entry name" value="CHERMTFRASE"/>
</dbReference>
<evidence type="ECO:0000256" key="2">
    <source>
        <dbReference type="ARBA" id="ARBA00012534"/>
    </source>
</evidence>